<evidence type="ECO:0000313" key="3">
    <source>
        <dbReference type="EMBL" id="CAB5007206.1"/>
    </source>
</evidence>
<evidence type="ECO:0000256" key="1">
    <source>
        <dbReference type="SAM" id="Phobius"/>
    </source>
</evidence>
<proteinExistence type="predicted"/>
<dbReference type="EMBL" id="CAFBON010000287">
    <property type="protein sequence ID" value="CAB5007206.1"/>
    <property type="molecule type" value="Genomic_DNA"/>
</dbReference>
<dbReference type="InterPro" id="IPR038081">
    <property type="entry name" value="CalX-like_sf"/>
</dbReference>
<dbReference type="SUPFAM" id="SSF141072">
    <property type="entry name" value="CalX-like"/>
    <property type="match status" value="1"/>
</dbReference>
<keyword evidence="1" id="KW-0812">Transmembrane</keyword>
<dbReference type="NCBIfam" id="TIGR01167">
    <property type="entry name" value="LPXTG_anchor"/>
    <property type="match status" value="1"/>
</dbReference>
<evidence type="ECO:0000313" key="2">
    <source>
        <dbReference type="EMBL" id="CAB4727012.1"/>
    </source>
</evidence>
<dbReference type="EMBL" id="CAEZXX010000196">
    <property type="protein sequence ID" value="CAB4727012.1"/>
    <property type="molecule type" value="Genomic_DNA"/>
</dbReference>
<gene>
    <name evidence="2" type="ORF">UFOPK2602_02113</name>
    <name evidence="3" type="ORF">UFOPK3954_02118</name>
</gene>
<accession>A0A6J6RX28</accession>
<dbReference type="Gene3D" id="2.60.40.2030">
    <property type="match status" value="1"/>
</dbReference>
<protein>
    <submittedName>
        <fullName evidence="2">Unannotated protein</fullName>
    </submittedName>
</protein>
<keyword evidence="1" id="KW-1133">Transmembrane helix</keyword>
<sequence>MKRMTKTTIALAALGTGALLWAPSAHAAEATYVVTVGSVTVNEGAQPTASVPLTLSEVAPAGGLCLRVTIGLEGDSALADNDYVAQSGQWVAISAGDSSATALVPIIDDLEAEVEQAFTVSVSRIDCVGVTEFAGSVDTSDIGRVTVLDNDALPLTGGSVGLVWAALGLLGLGGIAVGATRRRARLA</sequence>
<name>A0A6J6RX28_9ZZZZ</name>
<keyword evidence="1" id="KW-0472">Membrane</keyword>
<organism evidence="2">
    <name type="scientific">freshwater metagenome</name>
    <dbReference type="NCBI Taxonomy" id="449393"/>
    <lineage>
        <taxon>unclassified sequences</taxon>
        <taxon>metagenomes</taxon>
        <taxon>ecological metagenomes</taxon>
    </lineage>
</organism>
<feature type="transmembrane region" description="Helical" evidence="1">
    <location>
        <begin position="161"/>
        <end position="180"/>
    </location>
</feature>
<reference evidence="2" key="1">
    <citation type="submission" date="2020-05" db="EMBL/GenBank/DDBJ databases">
        <authorList>
            <person name="Chiriac C."/>
            <person name="Salcher M."/>
            <person name="Ghai R."/>
            <person name="Kavagutti S V."/>
        </authorList>
    </citation>
    <scope>NUCLEOTIDE SEQUENCE</scope>
</reference>
<dbReference type="AlphaFoldDB" id="A0A6J6RX28"/>